<keyword evidence="2" id="KW-0804">Transcription</keyword>
<dbReference type="Gene3D" id="1.10.357.10">
    <property type="entry name" value="Tetracycline Repressor, domain 2"/>
    <property type="match status" value="1"/>
</dbReference>
<protein>
    <submittedName>
        <fullName evidence="4">TetR/AcrR family transcriptional regulator</fullName>
    </submittedName>
</protein>
<dbReference type="InterPro" id="IPR054156">
    <property type="entry name" value="YxaF_TetR_C"/>
</dbReference>
<evidence type="ECO:0000256" key="2">
    <source>
        <dbReference type="ARBA" id="ARBA00023163"/>
    </source>
</evidence>
<evidence type="ECO:0000313" key="4">
    <source>
        <dbReference type="EMBL" id="MBZ5740463.1"/>
    </source>
</evidence>
<evidence type="ECO:0000259" key="3">
    <source>
        <dbReference type="Pfam" id="PF21993"/>
    </source>
</evidence>
<sequence length="191" mass="20363">MGSRTDTRSRMIASAALLLREHGVAGTTVARVLDHCRGPRGSVGFHFPGGRSQLLTEALGWVGALVSGQLRQGVDVGVAPDVLFRGICEHYRTQLEESGYTAACPVWAVAQEAYDDPDLGPVVAQVLDDWITLLARALGDAGHDNASATDTATLCIATLEGAITMARIRRTTRPITLAYEAMAPRLARPRA</sequence>
<keyword evidence="5" id="KW-1185">Reference proteome</keyword>
<organism evidence="4 5">
    <name type="scientific">Nocardioides mangrovi</name>
    <dbReference type="NCBI Taxonomy" id="2874580"/>
    <lineage>
        <taxon>Bacteria</taxon>
        <taxon>Bacillati</taxon>
        <taxon>Actinomycetota</taxon>
        <taxon>Actinomycetes</taxon>
        <taxon>Propionibacteriales</taxon>
        <taxon>Nocardioidaceae</taxon>
        <taxon>Nocardioides</taxon>
    </lineage>
</organism>
<keyword evidence="1" id="KW-0805">Transcription regulation</keyword>
<dbReference type="InterPro" id="IPR009057">
    <property type="entry name" value="Homeodomain-like_sf"/>
</dbReference>
<evidence type="ECO:0000313" key="5">
    <source>
        <dbReference type="Proteomes" id="UP000780875"/>
    </source>
</evidence>
<dbReference type="Proteomes" id="UP000780875">
    <property type="component" value="Unassembled WGS sequence"/>
</dbReference>
<dbReference type="Pfam" id="PF21993">
    <property type="entry name" value="TetR_C_13_2"/>
    <property type="match status" value="1"/>
</dbReference>
<dbReference type="PANTHER" id="PTHR47506">
    <property type="entry name" value="TRANSCRIPTIONAL REGULATORY PROTEIN"/>
    <property type="match status" value="1"/>
</dbReference>
<reference evidence="4 5" key="1">
    <citation type="submission" date="2021-09" db="EMBL/GenBank/DDBJ databases">
        <title>Whole genome sequence of Nocardioides sp. GBK3QG-3.</title>
        <authorList>
            <person name="Tuo L."/>
        </authorList>
    </citation>
    <scope>NUCLEOTIDE SEQUENCE [LARGE SCALE GENOMIC DNA]</scope>
    <source>
        <strain evidence="4 5">GBK3QG-3</strain>
    </source>
</reference>
<dbReference type="PANTHER" id="PTHR47506:SF3">
    <property type="entry name" value="HTH-TYPE TRANSCRIPTIONAL REGULATOR LMRA"/>
    <property type="match status" value="1"/>
</dbReference>
<evidence type="ECO:0000256" key="1">
    <source>
        <dbReference type="ARBA" id="ARBA00023015"/>
    </source>
</evidence>
<dbReference type="SUPFAM" id="SSF46689">
    <property type="entry name" value="Homeodomain-like"/>
    <property type="match status" value="1"/>
</dbReference>
<dbReference type="RefSeq" id="WP_224124823.1">
    <property type="nucleotide sequence ID" value="NZ_JAIQZJ010000014.1"/>
</dbReference>
<dbReference type="InterPro" id="IPR036271">
    <property type="entry name" value="Tet_transcr_reg_TetR-rel_C_sf"/>
</dbReference>
<dbReference type="SUPFAM" id="SSF48498">
    <property type="entry name" value="Tetracyclin repressor-like, C-terminal domain"/>
    <property type="match status" value="1"/>
</dbReference>
<dbReference type="EMBL" id="JAIQZJ010000014">
    <property type="protein sequence ID" value="MBZ5740463.1"/>
    <property type="molecule type" value="Genomic_DNA"/>
</dbReference>
<accession>A0ABS7UHE7</accession>
<feature type="domain" description="Transcriptional regulator LmrA/YxaF-like C-terminal" evidence="3">
    <location>
        <begin position="84"/>
        <end position="178"/>
    </location>
</feature>
<proteinExistence type="predicted"/>
<name>A0ABS7UHE7_9ACTN</name>
<comment type="caution">
    <text evidence="4">The sequence shown here is derived from an EMBL/GenBank/DDBJ whole genome shotgun (WGS) entry which is preliminary data.</text>
</comment>
<gene>
    <name evidence="4" type="ORF">K8U61_19980</name>
</gene>